<dbReference type="Proteomes" id="UP000694251">
    <property type="component" value="Chromosome 12"/>
</dbReference>
<comment type="caution">
    <text evidence="2">The sequence shown here is derived from an EMBL/GenBank/DDBJ whole genome shotgun (WGS) entry which is preliminary data.</text>
</comment>
<feature type="region of interest" description="Disordered" evidence="1">
    <location>
        <begin position="102"/>
        <end position="123"/>
    </location>
</feature>
<sequence length="123" mass="14088">MAGCCFHKRFFLWSLFGERVYLILETHNKPFQLNVLVNGYPFFSDTFICLVTEKRGTVAKVLDTEKGPVRDGSDHLAEKGFCINLKLQKEGTQNQSNIAESLATAQRRRSKERTYNQRSKTAP</sequence>
<accession>A0A8T1YGP7</accession>
<evidence type="ECO:0000256" key="1">
    <source>
        <dbReference type="SAM" id="MobiDB-lite"/>
    </source>
</evidence>
<protein>
    <submittedName>
        <fullName evidence="2">Uncharacterized protein</fullName>
    </submittedName>
</protein>
<evidence type="ECO:0000313" key="2">
    <source>
        <dbReference type="EMBL" id="KAG7545244.1"/>
    </source>
</evidence>
<evidence type="ECO:0000313" key="3">
    <source>
        <dbReference type="Proteomes" id="UP000694251"/>
    </source>
</evidence>
<gene>
    <name evidence="2" type="ORF">ISN44_As12g007420</name>
</gene>
<proteinExistence type="predicted"/>
<organism evidence="2 3">
    <name type="scientific">Arabidopsis suecica</name>
    <name type="common">Swedish thale-cress</name>
    <name type="synonym">Cardaminopsis suecica</name>
    <dbReference type="NCBI Taxonomy" id="45249"/>
    <lineage>
        <taxon>Eukaryota</taxon>
        <taxon>Viridiplantae</taxon>
        <taxon>Streptophyta</taxon>
        <taxon>Embryophyta</taxon>
        <taxon>Tracheophyta</taxon>
        <taxon>Spermatophyta</taxon>
        <taxon>Magnoliopsida</taxon>
        <taxon>eudicotyledons</taxon>
        <taxon>Gunneridae</taxon>
        <taxon>Pentapetalae</taxon>
        <taxon>rosids</taxon>
        <taxon>malvids</taxon>
        <taxon>Brassicales</taxon>
        <taxon>Brassicaceae</taxon>
        <taxon>Camelineae</taxon>
        <taxon>Arabidopsis</taxon>
    </lineage>
</organism>
<name>A0A8T1YGP7_ARASU</name>
<dbReference type="EMBL" id="JAEFBJ010000012">
    <property type="protein sequence ID" value="KAG7545244.1"/>
    <property type="molecule type" value="Genomic_DNA"/>
</dbReference>
<keyword evidence="3" id="KW-1185">Reference proteome</keyword>
<reference evidence="2 3" key="1">
    <citation type="submission" date="2020-12" db="EMBL/GenBank/DDBJ databases">
        <title>Concerted genomic and epigenomic changes stabilize Arabidopsis allopolyploids.</title>
        <authorList>
            <person name="Chen Z."/>
        </authorList>
    </citation>
    <scope>NUCLEOTIDE SEQUENCE [LARGE SCALE GENOMIC DNA]</scope>
    <source>
        <strain evidence="2">As9502</strain>
        <tissue evidence="2">Leaf</tissue>
    </source>
</reference>
<dbReference type="AlphaFoldDB" id="A0A8T1YGP7"/>